<evidence type="ECO:0000313" key="11">
    <source>
        <dbReference type="EnsemblProtists" id="Phyra73194"/>
    </source>
</evidence>
<evidence type="ECO:0000259" key="10">
    <source>
        <dbReference type="SMART" id="SM00385"/>
    </source>
</evidence>
<dbReference type="STRING" id="164328.H3GCK2"/>
<dbReference type="GO" id="GO:0005634">
    <property type="term" value="C:nucleus"/>
    <property type="evidence" value="ECO:0000318"/>
    <property type="project" value="GO_Central"/>
</dbReference>
<evidence type="ECO:0000256" key="6">
    <source>
        <dbReference type="ARBA" id="ARBA00023159"/>
    </source>
</evidence>
<dbReference type="PANTHER" id="PTHR10026">
    <property type="entry name" value="CYCLIN"/>
    <property type="match status" value="1"/>
</dbReference>
<dbReference type="InterPro" id="IPR013763">
    <property type="entry name" value="Cyclin-like_dom"/>
</dbReference>
<evidence type="ECO:0000256" key="3">
    <source>
        <dbReference type="ARBA" id="ARBA00022491"/>
    </source>
</evidence>
<feature type="domain" description="Cyclin-like" evidence="10">
    <location>
        <begin position="48"/>
        <end position="144"/>
    </location>
</feature>
<dbReference type="VEuPathDB" id="FungiDB:KRP22_540"/>
<dbReference type="VEuPathDB" id="FungiDB:KRP23_7474"/>
<evidence type="ECO:0000256" key="1">
    <source>
        <dbReference type="ARBA" id="ARBA00004123"/>
    </source>
</evidence>
<dbReference type="GO" id="GO:0016592">
    <property type="term" value="C:mediator complex"/>
    <property type="evidence" value="ECO:0000318"/>
    <property type="project" value="GO_Central"/>
</dbReference>
<organism evidence="11 12">
    <name type="scientific">Phytophthora ramorum</name>
    <name type="common">Sudden oak death agent</name>
    <dbReference type="NCBI Taxonomy" id="164328"/>
    <lineage>
        <taxon>Eukaryota</taxon>
        <taxon>Sar</taxon>
        <taxon>Stramenopiles</taxon>
        <taxon>Oomycota</taxon>
        <taxon>Peronosporomycetes</taxon>
        <taxon>Peronosporales</taxon>
        <taxon>Peronosporaceae</taxon>
        <taxon>Phytophthora</taxon>
    </lineage>
</organism>
<dbReference type="InterPro" id="IPR036915">
    <property type="entry name" value="Cyclin-like_sf"/>
</dbReference>
<dbReference type="InParanoid" id="H3GCK2"/>
<proteinExistence type="inferred from homology"/>
<dbReference type="Proteomes" id="UP000005238">
    <property type="component" value="Unassembled WGS sequence"/>
</dbReference>
<keyword evidence="4" id="KW-0805">Transcription regulation</keyword>
<evidence type="ECO:0000256" key="9">
    <source>
        <dbReference type="RuleBase" id="RU000383"/>
    </source>
</evidence>
<dbReference type="EnsemblProtists" id="Phyra73194">
    <property type="protein sequence ID" value="Phyra73194"/>
    <property type="gene ID" value="Phyra73194"/>
</dbReference>
<keyword evidence="7" id="KW-0804">Transcription</keyword>
<evidence type="ECO:0000256" key="8">
    <source>
        <dbReference type="ARBA" id="ARBA00023242"/>
    </source>
</evidence>
<dbReference type="Gene3D" id="1.10.472.10">
    <property type="entry name" value="Cyclin-like"/>
    <property type="match status" value="2"/>
</dbReference>
<dbReference type="EMBL" id="DS565999">
    <property type="status" value="NOT_ANNOTATED_CDS"/>
    <property type="molecule type" value="Genomic_DNA"/>
</dbReference>
<keyword evidence="3" id="KW-0678">Repressor</keyword>
<dbReference type="GO" id="GO:0016538">
    <property type="term" value="F:cyclin-dependent protein serine/threonine kinase regulator activity"/>
    <property type="evidence" value="ECO:0000318"/>
    <property type="project" value="GO_Central"/>
</dbReference>
<evidence type="ECO:0000256" key="2">
    <source>
        <dbReference type="ARBA" id="ARBA00008638"/>
    </source>
</evidence>
<comment type="similarity">
    <text evidence="2">Belongs to the cyclin family. Cyclin C subfamily.</text>
</comment>
<keyword evidence="5 9" id="KW-0195">Cyclin</keyword>
<evidence type="ECO:0000256" key="4">
    <source>
        <dbReference type="ARBA" id="ARBA00023015"/>
    </source>
</evidence>
<dbReference type="Pfam" id="PF00134">
    <property type="entry name" value="Cyclin_N"/>
    <property type="match status" value="1"/>
</dbReference>
<comment type="subcellular location">
    <subcellularLocation>
        <location evidence="1">Nucleus</location>
    </subcellularLocation>
</comment>
<evidence type="ECO:0000256" key="5">
    <source>
        <dbReference type="ARBA" id="ARBA00023127"/>
    </source>
</evidence>
<accession>H3GCK2</accession>
<dbReference type="CDD" id="cd20513">
    <property type="entry name" value="CYCLIN_CCNC_rpt1"/>
    <property type="match status" value="1"/>
</dbReference>
<dbReference type="SMART" id="SM00385">
    <property type="entry name" value="CYCLIN"/>
    <property type="match status" value="1"/>
</dbReference>
<reference evidence="11" key="2">
    <citation type="submission" date="2015-06" db="UniProtKB">
        <authorList>
            <consortium name="EnsemblProtists"/>
        </authorList>
    </citation>
    <scope>IDENTIFICATION</scope>
    <source>
        <strain evidence="11">Pr102</strain>
    </source>
</reference>
<dbReference type="AlphaFoldDB" id="H3GCK2"/>
<dbReference type="FunFam" id="1.10.472.10:FF:000076">
    <property type="entry name" value="RNA polymerase II holoenzyme cyclin-like subunit"/>
    <property type="match status" value="1"/>
</dbReference>
<dbReference type="InterPro" id="IPR006671">
    <property type="entry name" value="Cyclin_N"/>
</dbReference>
<keyword evidence="6" id="KW-0010">Activator</keyword>
<name>H3GCK2_PHYRM</name>
<keyword evidence="8" id="KW-0539">Nucleus</keyword>
<dbReference type="HOGENOM" id="CLU_034754_3_0_1"/>
<reference evidence="12" key="1">
    <citation type="journal article" date="2006" name="Science">
        <title>Phytophthora genome sequences uncover evolutionary origins and mechanisms of pathogenesis.</title>
        <authorList>
            <person name="Tyler B.M."/>
            <person name="Tripathy S."/>
            <person name="Zhang X."/>
            <person name="Dehal P."/>
            <person name="Jiang R.H."/>
            <person name="Aerts A."/>
            <person name="Arredondo F.D."/>
            <person name="Baxter L."/>
            <person name="Bensasson D."/>
            <person name="Beynon J.L."/>
            <person name="Chapman J."/>
            <person name="Damasceno C.M."/>
            <person name="Dorrance A.E."/>
            <person name="Dou D."/>
            <person name="Dickerman A.W."/>
            <person name="Dubchak I.L."/>
            <person name="Garbelotto M."/>
            <person name="Gijzen M."/>
            <person name="Gordon S.G."/>
            <person name="Govers F."/>
            <person name="Grunwald N.J."/>
            <person name="Huang W."/>
            <person name="Ivors K.L."/>
            <person name="Jones R.W."/>
            <person name="Kamoun S."/>
            <person name="Krampis K."/>
            <person name="Lamour K.H."/>
            <person name="Lee M.K."/>
            <person name="McDonald W.H."/>
            <person name="Medina M."/>
            <person name="Meijer H.J."/>
            <person name="Nordberg E.K."/>
            <person name="Maclean D.J."/>
            <person name="Ospina-Giraldo M.D."/>
            <person name="Morris P.F."/>
            <person name="Phuntumart V."/>
            <person name="Putnam N.H."/>
            <person name="Rash S."/>
            <person name="Rose J.K."/>
            <person name="Sakihama Y."/>
            <person name="Salamov A.A."/>
            <person name="Savidor A."/>
            <person name="Scheuring C.F."/>
            <person name="Smith B.M."/>
            <person name="Sobral B.W."/>
            <person name="Terry A."/>
            <person name="Torto-Alalibo T.A."/>
            <person name="Win J."/>
            <person name="Xu Z."/>
            <person name="Zhang H."/>
            <person name="Grigoriev I.V."/>
            <person name="Rokhsar D.S."/>
            <person name="Boore J.L."/>
        </authorList>
    </citation>
    <scope>NUCLEOTIDE SEQUENCE [LARGE SCALE GENOMIC DNA]</scope>
    <source>
        <strain evidence="12">Pr102</strain>
    </source>
</reference>
<keyword evidence="12" id="KW-1185">Reference proteome</keyword>
<dbReference type="eggNOG" id="KOG0794">
    <property type="taxonomic scope" value="Eukaryota"/>
</dbReference>
<dbReference type="SUPFAM" id="SSF47954">
    <property type="entry name" value="Cyclin-like"/>
    <property type="match status" value="2"/>
</dbReference>
<sequence>MGMNFWHSTHYLYWMKDVAKADLRKRNPLDRKHLTDDEVDSIHLANISLLEEIGPRLRVRQIIIYTAIIFYRRFYQTQSFVNFDPHLVVGTVFFLASKVEESQLSLTTVASVLHHYTTTGVDEDESMYMFQDKDILECEFYVIEALQFDLILHHPFPSLLQQLVQYSYRTDIILLYPPFMVAYAAAYISCRDAGYDAAQVFATVNIKNDLLMKIVEEFQEAVEDEKKLYSVQATALERLEEIIPDSTAAETEAAPSASAEK</sequence>
<evidence type="ECO:0000256" key="7">
    <source>
        <dbReference type="ARBA" id="ARBA00023163"/>
    </source>
</evidence>
<dbReference type="OMA" id="CLLHPPH"/>
<dbReference type="GO" id="GO:0045944">
    <property type="term" value="P:positive regulation of transcription by RNA polymerase II"/>
    <property type="evidence" value="ECO:0000318"/>
    <property type="project" value="GO_Central"/>
</dbReference>
<dbReference type="PIRSF" id="PIRSF028758">
    <property type="entry name" value="Cyclin, C/H/G types"/>
    <property type="match status" value="1"/>
</dbReference>
<evidence type="ECO:0000313" key="12">
    <source>
        <dbReference type="Proteomes" id="UP000005238"/>
    </source>
</evidence>
<dbReference type="InterPro" id="IPR043198">
    <property type="entry name" value="Cyclin/Ssn8"/>
</dbReference>
<protein>
    <recommendedName>
        <fullName evidence="10">Cyclin-like domain-containing protein</fullName>
    </recommendedName>
</protein>